<evidence type="ECO:0000256" key="3">
    <source>
        <dbReference type="ARBA" id="ARBA00022741"/>
    </source>
</evidence>
<dbReference type="EMBL" id="JAPMXC010000001">
    <property type="protein sequence ID" value="MCY0385865.1"/>
    <property type="molecule type" value="Genomic_DNA"/>
</dbReference>
<evidence type="ECO:0000256" key="5">
    <source>
        <dbReference type="ARBA" id="ARBA00022840"/>
    </source>
</evidence>
<dbReference type="CDD" id="cd01174">
    <property type="entry name" value="ribokinase"/>
    <property type="match status" value="1"/>
</dbReference>
<dbReference type="Gene3D" id="3.40.1190.20">
    <property type="match status" value="1"/>
</dbReference>
<dbReference type="PANTHER" id="PTHR10584:SF166">
    <property type="entry name" value="RIBOKINASE"/>
    <property type="match status" value="1"/>
</dbReference>
<evidence type="ECO:0000313" key="11">
    <source>
        <dbReference type="Proteomes" id="UP001082899"/>
    </source>
</evidence>
<name>A0ABT3ZIT3_9BURK</name>
<dbReference type="SUPFAM" id="SSF53613">
    <property type="entry name" value="Ribokinase-like"/>
    <property type="match status" value="1"/>
</dbReference>
<keyword evidence="8" id="KW-0119">Carbohydrate metabolism</keyword>
<keyword evidence="2" id="KW-0479">Metal-binding</keyword>
<accession>A0ABT3ZIT3</accession>
<dbReference type="InterPro" id="IPR029056">
    <property type="entry name" value="Ribokinase-like"/>
</dbReference>
<evidence type="ECO:0000256" key="2">
    <source>
        <dbReference type="ARBA" id="ARBA00022723"/>
    </source>
</evidence>
<dbReference type="InterPro" id="IPR011611">
    <property type="entry name" value="PfkB_dom"/>
</dbReference>
<feature type="domain" description="Carbohydrate kinase PfkB" evidence="9">
    <location>
        <begin position="3"/>
        <end position="290"/>
    </location>
</feature>
<evidence type="ECO:0000256" key="8">
    <source>
        <dbReference type="ARBA" id="ARBA00023277"/>
    </source>
</evidence>
<evidence type="ECO:0000256" key="6">
    <source>
        <dbReference type="ARBA" id="ARBA00022842"/>
    </source>
</evidence>
<protein>
    <submittedName>
        <fullName evidence="10">Ribokinase</fullName>
    </submittedName>
</protein>
<dbReference type="RefSeq" id="WP_267844997.1">
    <property type="nucleotide sequence ID" value="NZ_JAPMXC010000001.1"/>
</dbReference>
<sequence>MRESVAVLGSIHMDLLVGAPRLPTLGETLMGENWYQTPGGKGLNQAVSCARAGVHVAMYGAVGHDGFGDTLLDYMKSQHVSTHHVTRVRDARSGISIVVRTPDDYGAVVSSQVNAALSRGSVAHWAQRLAHTDMLVLQNEIPEEVNVAAALLVRRAGGQVVLNAAPARTLSRELSDQLTLLVVNAVEASMMGTGEVHDLDAAARACAQLQAMLGCAVVVTAGPHGAAWMLGSGECGNVAGIKVDVITSHGAGDAFIGHLVAELSRERCLGDAVEVANRQAALFVSTPRPQEHRELA</sequence>
<gene>
    <name evidence="10" type="ORF">OVY01_01135</name>
</gene>
<proteinExistence type="predicted"/>
<evidence type="ECO:0000256" key="1">
    <source>
        <dbReference type="ARBA" id="ARBA00022679"/>
    </source>
</evidence>
<keyword evidence="1" id="KW-0808">Transferase</keyword>
<keyword evidence="5" id="KW-0067">ATP-binding</keyword>
<evidence type="ECO:0000313" key="10">
    <source>
        <dbReference type="EMBL" id="MCY0385865.1"/>
    </source>
</evidence>
<evidence type="ECO:0000256" key="7">
    <source>
        <dbReference type="ARBA" id="ARBA00022958"/>
    </source>
</evidence>
<dbReference type="PANTHER" id="PTHR10584">
    <property type="entry name" value="SUGAR KINASE"/>
    <property type="match status" value="1"/>
</dbReference>
<keyword evidence="3" id="KW-0547">Nucleotide-binding</keyword>
<dbReference type="InterPro" id="IPR002139">
    <property type="entry name" value="Ribo/fructo_kinase"/>
</dbReference>
<keyword evidence="6" id="KW-0460">Magnesium</keyword>
<evidence type="ECO:0000256" key="4">
    <source>
        <dbReference type="ARBA" id="ARBA00022777"/>
    </source>
</evidence>
<dbReference type="PRINTS" id="PR00990">
    <property type="entry name" value="RIBOKINASE"/>
</dbReference>
<dbReference type="Proteomes" id="UP001082899">
    <property type="component" value="Unassembled WGS sequence"/>
</dbReference>
<dbReference type="InterPro" id="IPR011877">
    <property type="entry name" value="Ribokinase"/>
</dbReference>
<evidence type="ECO:0000259" key="9">
    <source>
        <dbReference type="Pfam" id="PF00294"/>
    </source>
</evidence>
<keyword evidence="11" id="KW-1185">Reference proteome</keyword>
<organism evidence="10 11">
    <name type="scientific">Robbsia betulipollinis</name>
    <dbReference type="NCBI Taxonomy" id="2981849"/>
    <lineage>
        <taxon>Bacteria</taxon>
        <taxon>Pseudomonadati</taxon>
        <taxon>Pseudomonadota</taxon>
        <taxon>Betaproteobacteria</taxon>
        <taxon>Burkholderiales</taxon>
        <taxon>Burkholderiaceae</taxon>
        <taxon>Robbsia</taxon>
    </lineage>
</organism>
<comment type="caution">
    <text evidence="10">The sequence shown here is derived from an EMBL/GenBank/DDBJ whole genome shotgun (WGS) entry which is preliminary data.</text>
</comment>
<reference evidence="10" key="1">
    <citation type="submission" date="2022-11" db="EMBL/GenBank/DDBJ databases">
        <title>Robbsia betulipollinis sp. nov., isolated from pollen of birch (Betula pendula).</title>
        <authorList>
            <person name="Shi H."/>
            <person name="Ambika Manirajan B."/>
            <person name="Ratering S."/>
            <person name="Geissler-Plaum R."/>
            <person name="Schnell S."/>
        </authorList>
    </citation>
    <scope>NUCLEOTIDE SEQUENCE</scope>
    <source>
        <strain evidence="10">Bb-Pol-6</strain>
    </source>
</reference>
<dbReference type="Pfam" id="PF00294">
    <property type="entry name" value="PfkB"/>
    <property type="match status" value="1"/>
</dbReference>
<keyword evidence="4" id="KW-0418">Kinase</keyword>
<keyword evidence="7" id="KW-0630">Potassium</keyword>